<dbReference type="Pfam" id="PF01757">
    <property type="entry name" value="Acyl_transf_3"/>
    <property type="match status" value="1"/>
</dbReference>
<evidence type="ECO:0000256" key="8">
    <source>
        <dbReference type="SAM" id="Phobius"/>
    </source>
</evidence>
<dbReference type="PANTHER" id="PTHR40074">
    <property type="entry name" value="O-ACETYLTRANSFERASE WECH"/>
    <property type="match status" value="1"/>
</dbReference>
<comment type="caution">
    <text evidence="10">The sequence shown here is derived from an EMBL/GenBank/DDBJ whole genome shotgun (WGS) entry which is preliminary data.</text>
</comment>
<protein>
    <recommendedName>
        <fullName evidence="9">Acyltransferase 3 domain-containing protein</fullName>
    </recommendedName>
</protein>
<evidence type="ECO:0000256" key="6">
    <source>
        <dbReference type="ARBA" id="ARBA00023136"/>
    </source>
</evidence>
<dbReference type="PANTHER" id="PTHR40074:SF2">
    <property type="entry name" value="O-ACETYLTRANSFERASE WECH"/>
    <property type="match status" value="1"/>
</dbReference>
<evidence type="ECO:0000256" key="4">
    <source>
        <dbReference type="ARBA" id="ARBA00022692"/>
    </source>
</evidence>
<dbReference type="Proteomes" id="UP000642509">
    <property type="component" value="Unassembled WGS sequence"/>
</dbReference>
<keyword evidence="6 8" id="KW-0472">Membrane</keyword>
<feature type="transmembrane region" description="Helical" evidence="8">
    <location>
        <begin position="227"/>
        <end position="247"/>
    </location>
</feature>
<dbReference type="RefSeq" id="WP_188806074.1">
    <property type="nucleotide sequence ID" value="NZ_BAAAOU010000011.1"/>
</dbReference>
<evidence type="ECO:0000313" key="10">
    <source>
        <dbReference type="EMBL" id="GGO46229.1"/>
    </source>
</evidence>
<evidence type="ECO:0000256" key="5">
    <source>
        <dbReference type="ARBA" id="ARBA00022989"/>
    </source>
</evidence>
<evidence type="ECO:0000256" key="1">
    <source>
        <dbReference type="ARBA" id="ARBA00004651"/>
    </source>
</evidence>
<feature type="transmembrane region" description="Helical" evidence="8">
    <location>
        <begin position="298"/>
        <end position="316"/>
    </location>
</feature>
<keyword evidence="5 8" id="KW-1133">Transmembrane helix</keyword>
<keyword evidence="11" id="KW-1185">Reference proteome</keyword>
<feature type="transmembrane region" description="Helical" evidence="8">
    <location>
        <begin position="322"/>
        <end position="344"/>
    </location>
</feature>
<feature type="transmembrane region" description="Helical" evidence="8">
    <location>
        <begin position="93"/>
        <end position="111"/>
    </location>
</feature>
<keyword evidence="3" id="KW-1003">Cell membrane</keyword>
<sequence>MSLPHAYPGARPTSRPRAQWVDTAKGISILLVVLLHTSLWLRQADMDRIPAFSTLNTAFEDLRMPLFFAMSGLFAAKWLAAGWGDFLRTKASLLVWVFLLWQIPVIAYRIIGGHLLPGMVHTDLGTQLETWAWSPLRANAELWFLWALVLFLLAGRLLQKVPTGWVVGSAAALSVVWSGLVWPGATGLEGGELRHLVGTGLYEAPAYFLFFIAAARGSSRVRDGVARVPQTVWAAVAVGWLVTFAWLGAFEDQRDQPGVVFLCQVCGVIGGIALAVSLQRIRPAARALAFLGRHTLEVYLSHTTIVVALASVLYLTGSPLLAAPWAAWTVVAVALAAIALGLLLGRAARSTWLLEPPAVLWRLSGSLCRTPDSPAAPATSASSHSPATSAASPHSPVSPVDTGSPSPRTTTARR</sequence>
<name>A0ABQ2M258_9MICC</name>
<organism evidence="10 11">
    <name type="scientific">Citricoccus zhacaiensis</name>
    <dbReference type="NCBI Taxonomy" id="489142"/>
    <lineage>
        <taxon>Bacteria</taxon>
        <taxon>Bacillati</taxon>
        <taxon>Actinomycetota</taxon>
        <taxon>Actinomycetes</taxon>
        <taxon>Micrococcales</taxon>
        <taxon>Micrococcaceae</taxon>
        <taxon>Citricoccus</taxon>
    </lineage>
</organism>
<evidence type="ECO:0000259" key="9">
    <source>
        <dbReference type="Pfam" id="PF01757"/>
    </source>
</evidence>
<feature type="transmembrane region" description="Helical" evidence="8">
    <location>
        <begin position="62"/>
        <end position="81"/>
    </location>
</feature>
<comment type="similarity">
    <text evidence="2">Belongs to the acyltransferase 3 family.</text>
</comment>
<dbReference type="EMBL" id="BMLQ01000005">
    <property type="protein sequence ID" value="GGO46229.1"/>
    <property type="molecule type" value="Genomic_DNA"/>
</dbReference>
<dbReference type="InterPro" id="IPR002656">
    <property type="entry name" value="Acyl_transf_3_dom"/>
</dbReference>
<evidence type="ECO:0000256" key="7">
    <source>
        <dbReference type="SAM" id="MobiDB-lite"/>
    </source>
</evidence>
<proteinExistence type="inferred from homology"/>
<feature type="domain" description="Acyltransferase 3" evidence="9">
    <location>
        <begin position="19"/>
        <end position="340"/>
    </location>
</feature>
<feature type="transmembrane region" description="Helical" evidence="8">
    <location>
        <begin position="142"/>
        <end position="158"/>
    </location>
</feature>
<evidence type="ECO:0000256" key="2">
    <source>
        <dbReference type="ARBA" id="ARBA00007400"/>
    </source>
</evidence>
<feature type="region of interest" description="Disordered" evidence="7">
    <location>
        <begin position="371"/>
        <end position="414"/>
    </location>
</feature>
<feature type="transmembrane region" description="Helical" evidence="8">
    <location>
        <begin position="20"/>
        <end position="42"/>
    </location>
</feature>
<reference evidence="11" key="1">
    <citation type="journal article" date="2019" name="Int. J. Syst. Evol. Microbiol.">
        <title>The Global Catalogue of Microorganisms (GCM) 10K type strain sequencing project: providing services to taxonomists for standard genome sequencing and annotation.</title>
        <authorList>
            <consortium name="The Broad Institute Genomics Platform"/>
            <consortium name="The Broad Institute Genome Sequencing Center for Infectious Disease"/>
            <person name="Wu L."/>
            <person name="Ma J."/>
        </authorList>
    </citation>
    <scope>NUCLEOTIDE SEQUENCE [LARGE SCALE GENOMIC DNA]</scope>
    <source>
        <strain evidence="11">CGMCC 1.7064</strain>
    </source>
</reference>
<feature type="compositionally biased region" description="Polar residues" evidence="7">
    <location>
        <begin position="403"/>
        <end position="414"/>
    </location>
</feature>
<feature type="transmembrane region" description="Helical" evidence="8">
    <location>
        <begin position="259"/>
        <end position="278"/>
    </location>
</feature>
<evidence type="ECO:0000313" key="11">
    <source>
        <dbReference type="Proteomes" id="UP000642509"/>
    </source>
</evidence>
<comment type="subcellular location">
    <subcellularLocation>
        <location evidence="1">Cell membrane</location>
        <topology evidence="1">Multi-pass membrane protein</topology>
    </subcellularLocation>
</comment>
<accession>A0ABQ2M258</accession>
<feature type="transmembrane region" description="Helical" evidence="8">
    <location>
        <begin position="165"/>
        <end position="184"/>
    </location>
</feature>
<evidence type="ECO:0000256" key="3">
    <source>
        <dbReference type="ARBA" id="ARBA00022475"/>
    </source>
</evidence>
<feature type="transmembrane region" description="Helical" evidence="8">
    <location>
        <begin position="196"/>
        <end position="215"/>
    </location>
</feature>
<gene>
    <name evidence="10" type="ORF">GCM10010977_20710</name>
</gene>
<keyword evidence="4 8" id="KW-0812">Transmembrane</keyword>
<feature type="compositionally biased region" description="Low complexity" evidence="7">
    <location>
        <begin position="371"/>
        <end position="401"/>
    </location>
</feature>